<dbReference type="AlphaFoldDB" id="A0A6A6DS86"/>
<protein>
    <submittedName>
        <fullName evidence="1">Uncharacterized protein</fullName>
    </submittedName>
</protein>
<sequence>MPAKKKEVLERLQKGPFSGEQPQYRVMAEKLDSSTVKLAVGIGPVHRDPTIRYSTPTQICPLLKRTRRIVCWQDESGPGRTIKMRANYLCKWVREITDSVERPVELSTAGEAAELSAQKARELNSHISVVELPVMLPVDGIYPSDSDGIHFGWKLKGYILRQPLIKPTSETTGRFSSDTVNAFQIHLSAFSRPSGAQSESEIRMTAPPTVVSCTNFVCGREALVYETAT</sequence>
<proteinExistence type="predicted"/>
<dbReference type="EMBL" id="ML994656">
    <property type="protein sequence ID" value="KAF2180820.1"/>
    <property type="molecule type" value="Genomic_DNA"/>
</dbReference>
<dbReference type="Proteomes" id="UP000800200">
    <property type="component" value="Unassembled WGS sequence"/>
</dbReference>
<reference evidence="1" key="1">
    <citation type="journal article" date="2020" name="Stud. Mycol.">
        <title>101 Dothideomycetes genomes: a test case for predicting lifestyles and emergence of pathogens.</title>
        <authorList>
            <person name="Haridas S."/>
            <person name="Albert R."/>
            <person name="Binder M."/>
            <person name="Bloem J."/>
            <person name="Labutti K."/>
            <person name="Salamov A."/>
            <person name="Andreopoulos B."/>
            <person name="Baker S."/>
            <person name="Barry K."/>
            <person name="Bills G."/>
            <person name="Bluhm B."/>
            <person name="Cannon C."/>
            <person name="Castanera R."/>
            <person name="Culley D."/>
            <person name="Daum C."/>
            <person name="Ezra D."/>
            <person name="Gonzalez J."/>
            <person name="Henrissat B."/>
            <person name="Kuo A."/>
            <person name="Liang C."/>
            <person name="Lipzen A."/>
            <person name="Lutzoni F."/>
            <person name="Magnuson J."/>
            <person name="Mondo S."/>
            <person name="Nolan M."/>
            <person name="Ohm R."/>
            <person name="Pangilinan J."/>
            <person name="Park H.-J."/>
            <person name="Ramirez L."/>
            <person name="Alfaro M."/>
            <person name="Sun H."/>
            <person name="Tritt A."/>
            <person name="Yoshinaga Y."/>
            <person name="Zwiers L.-H."/>
            <person name="Turgeon B."/>
            <person name="Goodwin S."/>
            <person name="Spatafora J."/>
            <person name="Crous P."/>
            <person name="Grigoriev I."/>
        </authorList>
    </citation>
    <scope>NUCLEOTIDE SEQUENCE</scope>
    <source>
        <strain evidence="1">CBS 207.26</strain>
    </source>
</reference>
<keyword evidence="2" id="KW-1185">Reference proteome</keyword>
<gene>
    <name evidence="1" type="ORF">K469DRAFT_793968</name>
</gene>
<accession>A0A6A6DS86</accession>
<name>A0A6A6DS86_9PEZI</name>
<evidence type="ECO:0000313" key="1">
    <source>
        <dbReference type="EMBL" id="KAF2180820.1"/>
    </source>
</evidence>
<evidence type="ECO:0000313" key="2">
    <source>
        <dbReference type="Proteomes" id="UP000800200"/>
    </source>
</evidence>
<organism evidence="1 2">
    <name type="scientific">Zopfia rhizophila CBS 207.26</name>
    <dbReference type="NCBI Taxonomy" id="1314779"/>
    <lineage>
        <taxon>Eukaryota</taxon>
        <taxon>Fungi</taxon>
        <taxon>Dikarya</taxon>
        <taxon>Ascomycota</taxon>
        <taxon>Pezizomycotina</taxon>
        <taxon>Dothideomycetes</taxon>
        <taxon>Dothideomycetes incertae sedis</taxon>
        <taxon>Zopfiaceae</taxon>
        <taxon>Zopfia</taxon>
    </lineage>
</organism>